<dbReference type="GeneID" id="66068934"/>
<dbReference type="Proteomes" id="UP000027002">
    <property type="component" value="Chromosome 7"/>
</dbReference>
<evidence type="ECO:0000256" key="1">
    <source>
        <dbReference type="SAM" id="MobiDB-lite"/>
    </source>
</evidence>
<reference evidence="2" key="1">
    <citation type="submission" date="2020-03" db="EMBL/GenBank/DDBJ databases">
        <title>A mixture of massive structural variations and highly conserved coding sequences in Ustilaginoidea virens genome.</title>
        <authorList>
            <person name="Zhang K."/>
            <person name="Zhao Z."/>
            <person name="Zhang Z."/>
            <person name="Li Y."/>
            <person name="Hsiang T."/>
            <person name="Sun W."/>
        </authorList>
    </citation>
    <scope>NUCLEOTIDE SEQUENCE</scope>
    <source>
        <strain evidence="2">UV-8b</strain>
    </source>
</reference>
<name>A0A8E5MLG2_USTVR</name>
<evidence type="ECO:0000313" key="3">
    <source>
        <dbReference type="Proteomes" id="UP000027002"/>
    </source>
</evidence>
<protein>
    <submittedName>
        <fullName evidence="2">Uncharacterized protein</fullName>
    </submittedName>
</protein>
<proteinExistence type="predicted"/>
<dbReference type="KEGG" id="uvi:66068934"/>
<evidence type="ECO:0000313" key="2">
    <source>
        <dbReference type="EMBL" id="QUC23916.1"/>
    </source>
</evidence>
<sequence length="92" mass="10069">MGTKSNRASQHGRECPSAGSTREAARRKTRAERSCSLAQASPPTPPPGYSQSVWCFFLEEPRGRSTRSCGAQARAKAPRHPRAWCRVGRNGD</sequence>
<accession>A0A8E5MLG2</accession>
<keyword evidence="3" id="KW-1185">Reference proteome</keyword>
<gene>
    <name evidence="2" type="ORF">UV8b_08157</name>
</gene>
<organism evidence="2 3">
    <name type="scientific">Ustilaginoidea virens</name>
    <name type="common">Rice false smut fungus</name>
    <name type="synonym">Villosiclava virens</name>
    <dbReference type="NCBI Taxonomy" id="1159556"/>
    <lineage>
        <taxon>Eukaryota</taxon>
        <taxon>Fungi</taxon>
        <taxon>Dikarya</taxon>
        <taxon>Ascomycota</taxon>
        <taxon>Pezizomycotina</taxon>
        <taxon>Sordariomycetes</taxon>
        <taxon>Hypocreomycetidae</taxon>
        <taxon>Hypocreales</taxon>
        <taxon>Clavicipitaceae</taxon>
        <taxon>Ustilaginoidea</taxon>
    </lineage>
</organism>
<feature type="region of interest" description="Disordered" evidence="1">
    <location>
        <begin position="1"/>
        <end position="51"/>
    </location>
</feature>
<feature type="region of interest" description="Disordered" evidence="1">
    <location>
        <begin position="67"/>
        <end position="92"/>
    </location>
</feature>
<dbReference type="AlphaFoldDB" id="A0A8E5MLG2"/>
<dbReference type="RefSeq" id="XP_043001589.1">
    <property type="nucleotide sequence ID" value="XM_043145654.1"/>
</dbReference>
<dbReference type="EMBL" id="CP072759">
    <property type="protein sequence ID" value="QUC23916.1"/>
    <property type="molecule type" value="Genomic_DNA"/>
</dbReference>